<evidence type="ECO:0000313" key="4">
    <source>
        <dbReference type="EMBL" id="KAE8241488.1"/>
    </source>
</evidence>
<reference evidence="4" key="1">
    <citation type="submission" date="2016-04" db="EMBL/GenBank/DDBJ databases">
        <authorList>
            <person name="Nguyen H.D."/>
            <person name="Kesanakurti P."/>
            <person name="Cullis J."/>
            <person name="Levesque C.A."/>
            <person name="Hambleton S."/>
        </authorList>
    </citation>
    <scope>NUCLEOTIDE SEQUENCE</scope>
    <source>
        <strain evidence="4">DAOMC 238032</strain>
    </source>
</reference>
<dbReference type="EMBL" id="CAJHJG010000041">
    <property type="protein sequence ID" value="CAD6896573.1"/>
    <property type="molecule type" value="Genomic_DNA"/>
</dbReference>
<evidence type="ECO:0000313" key="3">
    <source>
        <dbReference type="EMBL" id="CAD6896573.1"/>
    </source>
</evidence>
<keyword evidence="2" id="KW-0472">Membrane</keyword>
<evidence type="ECO:0000256" key="1">
    <source>
        <dbReference type="SAM" id="MobiDB-lite"/>
    </source>
</evidence>
<protein>
    <submittedName>
        <fullName evidence="4">Uncharacterized protein</fullName>
    </submittedName>
</protein>
<reference evidence="4" key="2">
    <citation type="journal article" date="2019" name="IMA Fungus">
        <title>Genome sequencing and comparison of five Tilletia species to identify candidate genes for the detection of regulated species infecting wheat.</title>
        <authorList>
            <person name="Nguyen H.D.T."/>
            <person name="Sultana T."/>
            <person name="Kesanakurti P."/>
            <person name="Hambleton S."/>
        </authorList>
    </citation>
    <scope>NUCLEOTIDE SEQUENCE</scope>
    <source>
        <strain evidence="4">DAOMC 238032</strain>
    </source>
</reference>
<feature type="transmembrane region" description="Helical" evidence="2">
    <location>
        <begin position="396"/>
        <end position="418"/>
    </location>
</feature>
<keyword evidence="2" id="KW-1133">Transmembrane helix</keyword>
<organism evidence="4 5">
    <name type="scientific">Tilletia caries</name>
    <name type="common">wheat bunt fungus</name>
    <dbReference type="NCBI Taxonomy" id="13290"/>
    <lineage>
        <taxon>Eukaryota</taxon>
        <taxon>Fungi</taxon>
        <taxon>Dikarya</taxon>
        <taxon>Basidiomycota</taxon>
        <taxon>Ustilaginomycotina</taxon>
        <taxon>Exobasidiomycetes</taxon>
        <taxon>Tilletiales</taxon>
        <taxon>Tilletiaceae</taxon>
        <taxon>Tilletia</taxon>
    </lineage>
</organism>
<gene>
    <name evidence="4" type="ORF">A4X03_0g8139</name>
    <name evidence="3" type="ORF">JKIAZH3_G687</name>
</gene>
<accession>A0A177VBH1</accession>
<comment type="caution">
    <text evidence="4">The sequence shown here is derived from an EMBL/GenBank/DDBJ whole genome shotgun (WGS) entry which is preliminary data.</text>
</comment>
<dbReference type="EMBL" id="LWDD02002275">
    <property type="protein sequence ID" value="KAE8241488.1"/>
    <property type="molecule type" value="Genomic_DNA"/>
</dbReference>
<keyword evidence="2" id="KW-0812">Transmembrane</keyword>
<feature type="region of interest" description="Disordered" evidence="1">
    <location>
        <begin position="1"/>
        <end position="33"/>
    </location>
</feature>
<dbReference type="Proteomes" id="UP000836402">
    <property type="component" value="Unassembled WGS sequence"/>
</dbReference>
<evidence type="ECO:0000313" key="5">
    <source>
        <dbReference type="Proteomes" id="UP000077671"/>
    </source>
</evidence>
<feature type="compositionally biased region" description="Basic and acidic residues" evidence="1">
    <location>
        <begin position="50"/>
        <end position="66"/>
    </location>
</feature>
<evidence type="ECO:0000313" key="6">
    <source>
        <dbReference type="Proteomes" id="UP000836402"/>
    </source>
</evidence>
<keyword evidence="6" id="KW-1185">Reference proteome</keyword>
<feature type="region of interest" description="Disordered" evidence="1">
    <location>
        <begin position="428"/>
        <end position="447"/>
    </location>
</feature>
<dbReference type="Proteomes" id="UP000077671">
    <property type="component" value="Unassembled WGS sequence"/>
</dbReference>
<feature type="compositionally biased region" description="Pro residues" evidence="1">
    <location>
        <begin position="18"/>
        <end position="30"/>
    </location>
</feature>
<name>A0A177VBH1_9BASI</name>
<feature type="region of interest" description="Disordered" evidence="1">
    <location>
        <begin position="45"/>
        <end position="71"/>
    </location>
</feature>
<proteinExistence type="predicted"/>
<feature type="region of interest" description="Disordered" evidence="1">
    <location>
        <begin position="550"/>
        <end position="641"/>
    </location>
</feature>
<dbReference type="AlphaFoldDB" id="A0A177VBH1"/>
<reference evidence="3" key="3">
    <citation type="submission" date="2020-10" db="EMBL/GenBank/DDBJ databases">
        <authorList>
            <person name="Sedaghatjoo S."/>
        </authorList>
    </citation>
    <scope>NUCLEOTIDE SEQUENCE</scope>
    <source>
        <strain evidence="3">AZH3</strain>
    </source>
</reference>
<feature type="compositionally biased region" description="Acidic residues" evidence="1">
    <location>
        <begin position="564"/>
        <end position="577"/>
    </location>
</feature>
<feature type="compositionally biased region" description="Basic and acidic residues" evidence="1">
    <location>
        <begin position="607"/>
        <end position="629"/>
    </location>
</feature>
<sequence>MAAPPPAPASVRALRPDGPAPTPAPAPPGQPLHVRLTPAEIAERQASVARRQEERKVAENGRRQEQEQIVGPFWARSQEDVRRAKIEWDAEQAKKRRARPAKPDQAVWIRGRSGQGVPDAINDQDLLRRSADLDTSPESEWVKIRANEDMSAEMEQRQTEDQEKCYVGNAQLSCYPTAGLEVPQGRYSKFIWNPYYPLFIQQGYVDVYLYRQDQDRIQTSWTSQQNQAGRISFMPSDSWWEDRPRAQNIQEGQNISWPFYFVVNPSGLDMDGKTVRQSTWNAIQTAVPAAIASSRSAAAAASASASAATATAATATYAAISSSIAAQYSAELQSTLNAQGFTGTQTLVGSLTTVLSDGQTVVITATGRANGTLSNSDGSGGAGNSSDDGGPGIPRWAIAVIVVLGLLAVAFVAGFVYFCMRKARRRTAATGGSHAPRQSTGSGSPMMRDIGGLGAAGSLDGAMSPIGTQTHSLRALSTAGGPDSSIGFGSAALAAEAGAAGAASGAAGAGYLQSSRSFRSSGDSHLFSSEEASRMADAFRNALRKPEFTAGGGFGASVDMESPREEDGDTPGADDDEHGSPITGPLGSSGQQSSPAKVAPALLKQELASEGKDLRQVGDRKKAQYHDKGGTGSLGASAESA</sequence>
<evidence type="ECO:0000256" key="2">
    <source>
        <dbReference type="SAM" id="Phobius"/>
    </source>
</evidence>